<protein>
    <submittedName>
        <fullName evidence="1">Uncharacterized protein</fullName>
    </submittedName>
</protein>
<organism evidence="1 2">
    <name type="scientific">Araneus ventricosus</name>
    <name type="common">Orbweaver spider</name>
    <name type="synonym">Epeira ventricosa</name>
    <dbReference type="NCBI Taxonomy" id="182803"/>
    <lineage>
        <taxon>Eukaryota</taxon>
        <taxon>Metazoa</taxon>
        <taxon>Ecdysozoa</taxon>
        <taxon>Arthropoda</taxon>
        <taxon>Chelicerata</taxon>
        <taxon>Arachnida</taxon>
        <taxon>Araneae</taxon>
        <taxon>Araneomorphae</taxon>
        <taxon>Entelegynae</taxon>
        <taxon>Araneoidea</taxon>
        <taxon>Araneidae</taxon>
        <taxon>Araneus</taxon>
    </lineage>
</organism>
<dbReference type="Proteomes" id="UP000499080">
    <property type="component" value="Unassembled WGS sequence"/>
</dbReference>
<dbReference type="AlphaFoldDB" id="A0A4Y2G8R6"/>
<sequence length="114" mass="13793">MTDHRFIPRTWNQNDCFLKAGNSHLFQTGNFGTREGKNNRQGRKSMKFRTNYSKRWNSHEIKFQQFVRRFFFETPNEARTAHQRSCQDWNFATRLENRKSDEWGEPKNSSRGNE</sequence>
<reference evidence="1 2" key="1">
    <citation type="journal article" date="2019" name="Sci. Rep.">
        <title>Orb-weaving spider Araneus ventricosus genome elucidates the spidroin gene catalogue.</title>
        <authorList>
            <person name="Kono N."/>
            <person name="Nakamura H."/>
            <person name="Ohtoshi R."/>
            <person name="Moran D.A.P."/>
            <person name="Shinohara A."/>
            <person name="Yoshida Y."/>
            <person name="Fujiwara M."/>
            <person name="Mori M."/>
            <person name="Tomita M."/>
            <person name="Arakawa K."/>
        </authorList>
    </citation>
    <scope>NUCLEOTIDE SEQUENCE [LARGE SCALE GENOMIC DNA]</scope>
</reference>
<dbReference type="EMBL" id="BGPR01001280">
    <property type="protein sequence ID" value="GBM49993.1"/>
    <property type="molecule type" value="Genomic_DNA"/>
</dbReference>
<evidence type="ECO:0000313" key="2">
    <source>
        <dbReference type="Proteomes" id="UP000499080"/>
    </source>
</evidence>
<accession>A0A4Y2G8R6</accession>
<evidence type="ECO:0000313" key="1">
    <source>
        <dbReference type="EMBL" id="GBM49993.1"/>
    </source>
</evidence>
<proteinExistence type="predicted"/>
<comment type="caution">
    <text evidence="1">The sequence shown here is derived from an EMBL/GenBank/DDBJ whole genome shotgun (WGS) entry which is preliminary data.</text>
</comment>
<name>A0A4Y2G8R6_ARAVE</name>
<keyword evidence="2" id="KW-1185">Reference proteome</keyword>
<gene>
    <name evidence="1" type="ORF">AVEN_210102_1</name>
</gene>